<evidence type="ECO:0000259" key="14">
    <source>
        <dbReference type="Pfam" id="PF02866"/>
    </source>
</evidence>
<evidence type="ECO:0000256" key="5">
    <source>
        <dbReference type="ARBA" id="ARBA00022532"/>
    </source>
</evidence>
<dbReference type="Gene3D" id="3.40.50.720">
    <property type="entry name" value="NAD(P)-binding Rossmann-like Domain"/>
    <property type="match status" value="1"/>
</dbReference>
<dbReference type="HAMAP" id="MF_00487">
    <property type="entry name" value="Malate_dehydrog_3"/>
    <property type="match status" value="1"/>
</dbReference>
<evidence type="ECO:0000256" key="10">
    <source>
        <dbReference type="PIRSR" id="PIRSR000102-2"/>
    </source>
</evidence>
<feature type="domain" description="Lactate/malate dehydrogenase N-terminal" evidence="13">
    <location>
        <begin position="3"/>
        <end position="141"/>
    </location>
</feature>
<organism evidence="15 16">
    <name type="scientific">Methanolobus mangrovi</name>
    <dbReference type="NCBI Taxonomy" id="3072977"/>
    <lineage>
        <taxon>Archaea</taxon>
        <taxon>Methanobacteriati</taxon>
        <taxon>Methanobacteriota</taxon>
        <taxon>Stenosarchaea group</taxon>
        <taxon>Methanomicrobia</taxon>
        <taxon>Methanosarcinales</taxon>
        <taxon>Methanosarcinaceae</taxon>
        <taxon>Methanolobus</taxon>
    </lineage>
</organism>
<sequence length="307" mass="32795">MSKVAVIGSGNVGATTVQRLAELNIADIVMVDIVEGLPQGKALDILQAAPLVGYDVDVIGTNDYADIFDSDVVVVTAGIARKPGMERDDLLATNIKITQQVCANIEKYAPDAIIMTVTNPLDIITYAALRCTQFDRNRVFGMSGLLDSSRFASFIAKEMNCSVRDVNAMVLGGHGDSMVPLPKYTTVAGIPLNKLMDENTISKIVDRTINAGAEIVGYMKNGSAFYAPSAAIAAMVEAILKDTKRIVPASAFLNGEYGQHDICLGVPVKLGRDGVEEIIELELSSQEMEALQISANAVREGIEKISP</sequence>
<dbReference type="InterPro" id="IPR022383">
    <property type="entry name" value="Lactate/malate_DH_C"/>
</dbReference>
<dbReference type="Proteomes" id="UP001183006">
    <property type="component" value="Chromosome"/>
</dbReference>
<evidence type="ECO:0000256" key="2">
    <source>
        <dbReference type="ARBA" id="ARBA00008104"/>
    </source>
</evidence>
<dbReference type="InterPro" id="IPR001236">
    <property type="entry name" value="Lactate/malate_DH_N"/>
</dbReference>
<feature type="binding site" evidence="11">
    <location>
        <position position="32"/>
    </location>
    <ligand>
        <name>NAD(+)</name>
        <dbReference type="ChEBI" id="CHEBI:57540"/>
    </ligand>
</feature>
<feature type="binding site" evidence="10">
    <location>
        <position position="81"/>
    </location>
    <ligand>
        <name>substrate</name>
    </ligand>
</feature>
<dbReference type="SUPFAM" id="SSF51735">
    <property type="entry name" value="NAD(P)-binding Rossmann-fold domains"/>
    <property type="match status" value="1"/>
</dbReference>
<keyword evidence="16" id="KW-1185">Reference proteome</keyword>
<dbReference type="GO" id="GO:0006089">
    <property type="term" value="P:lactate metabolic process"/>
    <property type="evidence" value="ECO:0007669"/>
    <property type="project" value="TreeGrafter"/>
</dbReference>
<proteinExistence type="inferred from homology"/>
<dbReference type="Pfam" id="PF02866">
    <property type="entry name" value="Ldh_1_C"/>
    <property type="match status" value="1"/>
</dbReference>
<evidence type="ECO:0000256" key="4">
    <source>
        <dbReference type="ARBA" id="ARBA00020382"/>
    </source>
</evidence>
<name>A0AA51YIY2_9EURY</name>
<evidence type="ECO:0000313" key="15">
    <source>
        <dbReference type="EMBL" id="WMW22040.1"/>
    </source>
</evidence>
<evidence type="ECO:0000256" key="8">
    <source>
        <dbReference type="ARBA" id="ARBA00048313"/>
    </source>
</evidence>
<evidence type="ECO:0000256" key="3">
    <source>
        <dbReference type="ARBA" id="ARBA00012995"/>
    </source>
</evidence>
<dbReference type="PANTHER" id="PTHR43128:SF16">
    <property type="entry name" value="L-LACTATE DEHYDROGENASE"/>
    <property type="match status" value="1"/>
</dbReference>
<feature type="domain" description="Lactate/malate dehydrogenase C-terminal" evidence="14">
    <location>
        <begin position="146"/>
        <end position="305"/>
    </location>
</feature>
<dbReference type="PANTHER" id="PTHR43128">
    <property type="entry name" value="L-2-HYDROXYCARBOXYLATE DEHYDROGENASE (NAD(P)(+))"/>
    <property type="match status" value="1"/>
</dbReference>
<dbReference type="GO" id="GO:0004459">
    <property type="term" value="F:L-lactate dehydrogenase (NAD+) activity"/>
    <property type="evidence" value="ECO:0007669"/>
    <property type="project" value="TreeGrafter"/>
</dbReference>
<dbReference type="EC" id="1.1.1.37" evidence="3"/>
<dbReference type="InterPro" id="IPR011275">
    <property type="entry name" value="Malate_DH_type3"/>
</dbReference>
<dbReference type="EMBL" id="CP133594">
    <property type="protein sequence ID" value="WMW22040.1"/>
    <property type="molecule type" value="Genomic_DNA"/>
</dbReference>
<comment type="similarity">
    <text evidence="2 12">Belongs to the LDH/MDH superfamily.</text>
</comment>
<dbReference type="FunFam" id="3.40.50.720:FF:000018">
    <property type="entry name" value="Malate dehydrogenase"/>
    <property type="match status" value="1"/>
</dbReference>
<feature type="active site" description="Proton acceptor" evidence="9">
    <location>
        <position position="174"/>
    </location>
</feature>
<comment type="function">
    <text evidence="1">Catalyzes the reversible oxidation of malate to oxaloacetate.</text>
</comment>
<feature type="binding site" evidence="10">
    <location>
        <position position="119"/>
    </location>
    <ligand>
        <name>substrate</name>
    </ligand>
</feature>
<dbReference type="SUPFAM" id="SSF56327">
    <property type="entry name" value="LDH C-terminal domain-like"/>
    <property type="match status" value="1"/>
</dbReference>
<evidence type="ECO:0000256" key="7">
    <source>
        <dbReference type="ARBA" id="ARBA00023027"/>
    </source>
</evidence>
<dbReference type="Pfam" id="PF00056">
    <property type="entry name" value="Ldh_1_N"/>
    <property type="match status" value="1"/>
</dbReference>
<dbReference type="Gene3D" id="3.90.110.10">
    <property type="entry name" value="Lactate dehydrogenase/glycoside hydrolase, family 4, C-terminal"/>
    <property type="match status" value="1"/>
</dbReference>
<dbReference type="GeneID" id="84230834"/>
<dbReference type="GO" id="GO:0006099">
    <property type="term" value="P:tricarboxylic acid cycle"/>
    <property type="evidence" value="ECO:0007669"/>
    <property type="project" value="UniProtKB-KW"/>
</dbReference>
<feature type="binding site" evidence="11">
    <location>
        <begin position="117"/>
        <end position="119"/>
    </location>
    <ligand>
        <name>NAD(+)</name>
        <dbReference type="ChEBI" id="CHEBI:57540"/>
    </ligand>
</feature>
<keyword evidence="6 12" id="KW-0560">Oxidoreductase</keyword>
<evidence type="ECO:0000256" key="1">
    <source>
        <dbReference type="ARBA" id="ARBA00003966"/>
    </source>
</evidence>
<keyword evidence="7 11" id="KW-0520">NAD</keyword>
<evidence type="ECO:0000256" key="9">
    <source>
        <dbReference type="PIRSR" id="PIRSR000102-1"/>
    </source>
</evidence>
<dbReference type="PIRSF" id="PIRSF000102">
    <property type="entry name" value="Lac_mal_DH"/>
    <property type="match status" value="1"/>
</dbReference>
<keyword evidence="5" id="KW-0816">Tricarboxylic acid cycle</keyword>
<dbReference type="InterPro" id="IPR036291">
    <property type="entry name" value="NAD(P)-bd_dom_sf"/>
</dbReference>
<feature type="binding site" evidence="11">
    <location>
        <position position="94"/>
    </location>
    <ligand>
        <name>NAD(+)</name>
        <dbReference type="ChEBI" id="CHEBI:57540"/>
    </ligand>
</feature>
<comment type="catalytic activity">
    <reaction evidence="8">
        <text>(S)-malate + NAD(+) = oxaloacetate + NADH + H(+)</text>
        <dbReference type="Rhea" id="RHEA:21432"/>
        <dbReference type="ChEBI" id="CHEBI:15378"/>
        <dbReference type="ChEBI" id="CHEBI:15589"/>
        <dbReference type="ChEBI" id="CHEBI:16452"/>
        <dbReference type="ChEBI" id="CHEBI:57540"/>
        <dbReference type="ChEBI" id="CHEBI:57945"/>
        <dbReference type="EC" id="1.1.1.37"/>
    </reaction>
</comment>
<reference evidence="15" key="1">
    <citation type="submission" date="2023-08" db="EMBL/GenBank/DDBJ databases">
        <title>Methanolobus mangrovi sp. nov. and Methanolobus sediminis sp. nov, two novel methylotrophic methanogens isolated from mangrove sediments in China.</title>
        <authorList>
            <person name="Zhou J."/>
        </authorList>
    </citation>
    <scope>NUCLEOTIDE SEQUENCE</scope>
    <source>
        <strain evidence="15">FTZ2</strain>
    </source>
</reference>
<dbReference type="GO" id="GO:0030060">
    <property type="term" value="F:L-malate dehydrogenase (NAD+) activity"/>
    <property type="evidence" value="ECO:0007669"/>
    <property type="project" value="UniProtKB-EC"/>
</dbReference>
<feature type="binding site" evidence="10">
    <location>
        <position position="87"/>
    </location>
    <ligand>
        <name>substrate</name>
    </ligand>
</feature>
<dbReference type="KEGG" id="mmav:RE476_11795"/>
<dbReference type="FunFam" id="3.90.110.10:FF:000004">
    <property type="entry name" value="Malate dehydrogenase"/>
    <property type="match status" value="1"/>
</dbReference>
<dbReference type="NCBIfam" id="NF004863">
    <property type="entry name" value="PRK06223.1"/>
    <property type="match status" value="1"/>
</dbReference>
<dbReference type="AlphaFoldDB" id="A0AA51YIY2"/>
<gene>
    <name evidence="15" type="primary">mdh</name>
    <name evidence="15" type="ORF">RE476_11795</name>
</gene>
<feature type="binding site" evidence="11">
    <location>
        <begin position="8"/>
        <end position="13"/>
    </location>
    <ligand>
        <name>NAD(+)</name>
        <dbReference type="ChEBI" id="CHEBI:57540"/>
    </ligand>
</feature>
<dbReference type="NCBIfam" id="TIGR01763">
    <property type="entry name" value="MalateDH_bact"/>
    <property type="match status" value="1"/>
</dbReference>
<accession>A0AA51YIY2</accession>
<evidence type="ECO:0000256" key="6">
    <source>
        <dbReference type="ARBA" id="ARBA00023002"/>
    </source>
</evidence>
<dbReference type="InterPro" id="IPR001557">
    <property type="entry name" value="L-lactate/malate_DH"/>
</dbReference>
<dbReference type="CDD" id="cd01339">
    <property type="entry name" value="LDH-like_MDH"/>
    <property type="match status" value="1"/>
</dbReference>
<dbReference type="InterPro" id="IPR015955">
    <property type="entry name" value="Lactate_DH/Glyco_Ohase_4_C"/>
</dbReference>
<evidence type="ECO:0000256" key="11">
    <source>
        <dbReference type="PIRSR" id="PIRSR000102-3"/>
    </source>
</evidence>
<dbReference type="PRINTS" id="PR00086">
    <property type="entry name" value="LLDHDRGNASE"/>
</dbReference>
<dbReference type="RefSeq" id="WP_309307833.1">
    <property type="nucleotide sequence ID" value="NZ_CP133594.1"/>
</dbReference>
<evidence type="ECO:0000256" key="12">
    <source>
        <dbReference type="RuleBase" id="RU003369"/>
    </source>
</evidence>
<evidence type="ECO:0000259" key="13">
    <source>
        <dbReference type="Pfam" id="PF00056"/>
    </source>
</evidence>
<protein>
    <recommendedName>
        <fullName evidence="4">Malate dehydrogenase</fullName>
        <ecNumber evidence="3">1.1.1.37</ecNumber>
    </recommendedName>
</protein>
<feature type="binding site" evidence="10">
    <location>
        <position position="150"/>
    </location>
    <ligand>
        <name>substrate</name>
    </ligand>
</feature>
<evidence type="ECO:0000313" key="16">
    <source>
        <dbReference type="Proteomes" id="UP001183006"/>
    </source>
</evidence>